<evidence type="ECO:0000256" key="9">
    <source>
        <dbReference type="ARBA" id="ARBA00022695"/>
    </source>
</evidence>
<evidence type="ECO:0000256" key="17">
    <source>
        <dbReference type="ARBA" id="ARBA00035726"/>
    </source>
</evidence>
<dbReference type="InterPro" id="IPR037160">
    <property type="entry name" value="DNA_Pol_thumb_sf"/>
</dbReference>
<dbReference type="InterPro" id="IPR028207">
    <property type="entry name" value="DNA_pol_B_palm_palm"/>
</dbReference>
<feature type="domain" description="Helix-hairpin-helix DNA-binding motif class 1" evidence="22">
    <location>
        <begin position="54"/>
        <end position="73"/>
    </location>
</feature>
<dbReference type="GO" id="GO:0003887">
    <property type="term" value="F:DNA-directed DNA polymerase activity"/>
    <property type="evidence" value="ECO:0007669"/>
    <property type="project" value="UniProtKB-KW"/>
</dbReference>
<comment type="cofactor">
    <cofactor evidence="1">
        <name>Mg(2+)</name>
        <dbReference type="ChEBI" id="CHEBI:18420"/>
    </cofactor>
</comment>
<dbReference type="SMART" id="SM00481">
    <property type="entry name" value="POLIIIAc"/>
    <property type="match status" value="1"/>
</dbReference>
<evidence type="ECO:0000256" key="3">
    <source>
        <dbReference type="ARBA" id="ARBA00012417"/>
    </source>
</evidence>
<keyword evidence="10" id="KW-0235">DNA replication</keyword>
<dbReference type="Pfam" id="PF14792">
    <property type="entry name" value="DNA_pol_B_palm"/>
    <property type="match status" value="1"/>
</dbReference>
<dbReference type="InterPro" id="IPR047967">
    <property type="entry name" value="PolX_PHP"/>
</dbReference>
<dbReference type="PANTHER" id="PTHR36928:SF1">
    <property type="entry name" value="PHOSPHATASE YCDX-RELATED"/>
    <property type="match status" value="1"/>
</dbReference>
<keyword evidence="7" id="KW-0237">DNA synthesis</keyword>
<evidence type="ECO:0000256" key="4">
    <source>
        <dbReference type="ARBA" id="ARBA00012720"/>
    </source>
</evidence>
<dbReference type="SUPFAM" id="SSF81301">
    <property type="entry name" value="Nucleotidyltransferase"/>
    <property type="match status" value="1"/>
</dbReference>
<feature type="domain" description="Helix-hairpin-helix DNA-binding motif class 1" evidence="22">
    <location>
        <begin position="94"/>
        <end position="113"/>
    </location>
</feature>
<dbReference type="InterPro" id="IPR010996">
    <property type="entry name" value="HHH_MUS81"/>
</dbReference>
<dbReference type="Pfam" id="PF02811">
    <property type="entry name" value="PHP"/>
    <property type="match status" value="1"/>
</dbReference>
<accession>A0A1W1CUL4</accession>
<evidence type="ECO:0000256" key="8">
    <source>
        <dbReference type="ARBA" id="ARBA00022679"/>
    </source>
</evidence>
<keyword evidence="14" id="KW-0915">Sodium</keyword>
<evidence type="ECO:0000259" key="22">
    <source>
        <dbReference type="SMART" id="SM00278"/>
    </source>
</evidence>
<dbReference type="InterPro" id="IPR002008">
    <property type="entry name" value="DNA_pol_X_beta-like"/>
</dbReference>
<dbReference type="InterPro" id="IPR003141">
    <property type="entry name" value="Pol/His_phosphatase_N"/>
</dbReference>
<dbReference type="Gene3D" id="3.30.460.10">
    <property type="entry name" value="Beta Polymerase, domain 2"/>
    <property type="match status" value="1"/>
</dbReference>
<evidence type="ECO:0000256" key="15">
    <source>
        <dbReference type="ARBA" id="ARBA00023204"/>
    </source>
</evidence>
<protein>
    <recommendedName>
        <fullName evidence="5">DNA polymerase beta</fullName>
        <ecNumber evidence="3">2.7.7.7</ecNumber>
        <ecNumber evidence="4">4.2.99.18</ecNumber>
    </recommendedName>
    <alternativeName>
        <fullName evidence="16">5'-deoxyribose-phosphate lyase</fullName>
    </alternativeName>
    <alternativeName>
        <fullName evidence="17">AP lyase</fullName>
    </alternativeName>
</protein>
<dbReference type="Gene3D" id="1.10.150.20">
    <property type="entry name" value="5' to 3' exonuclease, C-terminal subdomain"/>
    <property type="match status" value="1"/>
</dbReference>
<evidence type="ECO:0000256" key="18">
    <source>
        <dbReference type="ARBA" id="ARBA00044632"/>
    </source>
</evidence>
<dbReference type="Pfam" id="PF14716">
    <property type="entry name" value="HHH_8"/>
    <property type="match status" value="1"/>
</dbReference>
<feature type="domain" description="Polymerase/histidinol phosphatase N-terminal" evidence="23">
    <location>
        <begin position="340"/>
        <end position="419"/>
    </location>
</feature>
<keyword evidence="13" id="KW-0239">DNA-directed DNA polymerase</keyword>
<evidence type="ECO:0000256" key="14">
    <source>
        <dbReference type="ARBA" id="ARBA00023053"/>
    </source>
</evidence>
<dbReference type="AlphaFoldDB" id="A0A1W1CUL4"/>
<dbReference type="Pfam" id="PF14791">
    <property type="entry name" value="DNA_pol_B_thumb"/>
    <property type="match status" value="1"/>
</dbReference>
<dbReference type="NCBIfam" id="NF006375">
    <property type="entry name" value="PRK08609.1"/>
    <property type="match status" value="1"/>
</dbReference>
<dbReference type="SUPFAM" id="SSF47802">
    <property type="entry name" value="DNA polymerase beta, N-terminal domain-like"/>
    <property type="match status" value="1"/>
</dbReference>
<evidence type="ECO:0000259" key="24">
    <source>
        <dbReference type="SMART" id="SM00483"/>
    </source>
</evidence>
<comment type="catalytic activity">
    <reaction evidence="18">
        <text>2'-deoxyribonucleotide-(2'-deoxyribose 5'-phosphate)-2'-deoxyribonucleotide-DNA = a 3'-end 2'-deoxyribonucleotide-(2,3-dehydro-2,3-deoxyribose 5'-phosphate)-DNA + a 5'-end 5'-phospho-2'-deoxyribonucleoside-DNA + H(+)</text>
        <dbReference type="Rhea" id="RHEA:66592"/>
        <dbReference type="Rhea" id="RHEA-COMP:13180"/>
        <dbReference type="Rhea" id="RHEA-COMP:16897"/>
        <dbReference type="Rhea" id="RHEA-COMP:17067"/>
        <dbReference type="ChEBI" id="CHEBI:15378"/>
        <dbReference type="ChEBI" id="CHEBI:136412"/>
        <dbReference type="ChEBI" id="CHEBI:157695"/>
        <dbReference type="ChEBI" id="CHEBI:167181"/>
        <dbReference type="EC" id="4.2.99.18"/>
    </reaction>
</comment>
<dbReference type="InterPro" id="IPR029398">
    <property type="entry name" value="PolB_thumb"/>
</dbReference>
<dbReference type="Gene3D" id="3.30.210.10">
    <property type="entry name" value="DNA polymerase, thumb domain"/>
    <property type="match status" value="1"/>
</dbReference>
<dbReference type="FunFam" id="3.20.20.140:FF:000047">
    <property type="entry name" value="PHP domain-containing protein"/>
    <property type="match status" value="1"/>
</dbReference>
<keyword evidence="12" id="KW-0832">Ubl conjugation</keyword>
<dbReference type="GO" id="GO:0140078">
    <property type="term" value="F:class I DNA-(apurinic or apyrimidinic site) endonuclease activity"/>
    <property type="evidence" value="ECO:0007669"/>
    <property type="project" value="UniProtKB-EC"/>
</dbReference>
<dbReference type="GO" id="GO:0042578">
    <property type="term" value="F:phosphoric ester hydrolase activity"/>
    <property type="evidence" value="ECO:0007669"/>
    <property type="project" value="TreeGrafter"/>
</dbReference>
<keyword evidence="11" id="KW-0227">DNA damage</keyword>
<dbReference type="EMBL" id="FPHL01000059">
    <property type="protein sequence ID" value="SFV69550.1"/>
    <property type="molecule type" value="Genomic_DNA"/>
</dbReference>
<evidence type="ECO:0000256" key="6">
    <source>
        <dbReference type="ARBA" id="ARBA00022481"/>
    </source>
</evidence>
<evidence type="ECO:0000256" key="13">
    <source>
        <dbReference type="ARBA" id="ARBA00022932"/>
    </source>
</evidence>
<dbReference type="InterPro" id="IPR022311">
    <property type="entry name" value="PolX-like"/>
</dbReference>
<dbReference type="GO" id="GO:0005829">
    <property type="term" value="C:cytosol"/>
    <property type="evidence" value="ECO:0007669"/>
    <property type="project" value="TreeGrafter"/>
</dbReference>
<comment type="catalytic activity">
    <reaction evidence="19">
        <text>a 5'-end 2'-deoxyribose-2'-deoxyribonucleotide-DNA = (2E,4S)-4-hydroxypenten-2-al-5-phosphate + a 5'-end 5'-phospho-2'-deoxyribonucleoside-DNA + H(+)</text>
        <dbReference type="Rhea" id="RHEA:76255"/>
        <dbReference type="Rhea" id="RHEA-COMP:13180"/>
        <dbReference type="Rhea" id="RHEA-COMP:18657"/>
        <dbReference type="ChEBI" id="CHEBI:15378"/>
        <dbReference type="ChEBI" id="CHEBI:136412"/>
        <dbReference type="ChEBI" id="CHEBI:195194"/>
        <dbReference type="ChEBI" id="CHEBI:195195"/>
    </reaction>
</comment>
<evidence type="ECO:0000256" key="2">
    <source>
        <dbReference type="ARBA" id="ARBA00004496"/>
    </source>
</evidence>
<keyword evidence="6" id="KW-0488">Methylation</keyword>
<dbReference type="CDD" id="cd00141">
    <property type="entry name" value="NT_POLXc"/>
    <property type="match status" value="1"/>
</dbReference>
<feature type="domain" description="Helix-hairpin-helix DNA-binding motif class 1" evidence="22">
    <location>
        <begin position="129"/>
        <end position="148"/>
    </location>
</feature>
<dbReference type="InterPro" id="IPR004013">
    <property type="entry name" value="PHP_dom"/>
</dbReference>
<dbReference type="InterPro" id="IPR027421">
    <property type="entry name" value="DNA_pol_lamdba_lyase_dom_sf"/>
</dbReference>
<proteinExistence type="predicted"/>
<dbReference type="PRINTS" id="PR00870">
    <property type="entry name" value="DNAPOLXBETA"/>
</dbReference>
<comment type="subcellular location">
    <subcellularLocation>
        <location evidence="2">Cytoplasm</location>
    </subcellularLocation>
</comment>
<dbReference type="PANTHER" id="PTHR36928">
    <property type="entry name" value="PHOSPHATASE YCDX-RELATED"/>
    <property type="match status" value="1"/>
</dbReference>
<evidence type="ECO:0000313" key="25">
    <source>
        <dbReference type="EMBL" id="SFV69550.1"/>
    </source>
</evidence>
<dbReference type="SMART" id="SM00483">
    <property type="entry name" value="POLXc"/>
    <property type="match status" value="1"/>
</dbReference>
<evidence type="ECO:0000256" key="10">
    <source>
        <dbReference type="ARBA" id="ARBA00022705"/>
    </source>
</evidence>
<evidence type="ECO:0000259" key="23">
    <source>
        <dbReference type="SMART" id="SM00481"/>
    </source>
</evidence>
<dbReference type="Pfam" id="PF14520">
    <property type="entry name" value="HHH_5"/>
    <property type="match status" value="1"/>
</dbReference>
<evidence type="ECO:0000256" key="16">
    <source>
        <dbReference type="ARBA" id="ARBA00035717"/>
    </source>
</evidence>
<keyword evidence="8" id="KW-0808">Transferase</keyword>
<dbReference type="InterPro" id="IPR043519">
    <property type="entry name" value="NT_sf"/>
</dbReference>
<comment type="function">
    <text evidence="20">Repair polymerase that plays a key role in base-excision repair. During this process, the damaged base is excised by specific DNA glycosylases, the DNA backbone is nicked at the abasic site by an apurinic/apyrimidic (AP) endonuclease, and POLB removes 5'-deoxyribose-phosphate from the preincised AP site acting as a 5'-deoxyribose-phosphate lyase (5'-dRP lyase); through its DNA polymerase activity, it adds one nucleotide to the 3' end of the arising single-nucleotide gap. Conducts 'gap-filling' DNA synthesis in a stepwise distributive fashion rather than in a processive fashion as for other DNA polymerases. It is also able to cleave sugar-phosphate bonds 3' to an intact AP site, acting as an AP lyase.</text>
</comment>
<dbReference type="SUPFAM" id="SSF89550">
    <property type="entry name" value="PHP domain-like"/>
    <property type="match status" value="1"/>
</dbReference>
<dbReference type="Gene3D" id="1.10.150.110">
    <property type="entry name" value="DNA polymerase beta, N-terminal domain-like"/>
    <property type="match status" value="1"/>
</dbReference>
<evidence type="ECO:0000256" key="21">
    <source>
        <dbReference type="ARBA" id="ARBA00049244"/>
    </source>
</evidence>
<evidence type="ECO:0000256" key="11">
    <source>
        <dbReference type="ARBA" id="ARBA00022763"/>
    </source>
</evidence>
<evidence type="ECO:0000256" key="12">
    <source>
        <dbReference type="ARBA" id="ARBA00022843"/>
    </source>
</evidence>
<evidence type="ECO:0000256" key="20">
    <source>
        <dbReference type="ARBA" id="ARBA00045548"/>
    </source>
</evidence>
<keyword evidence="9" id="KW-0548">Nucleotidyltransferase</keyword>
<dbReference type="SMART" id="SM00278">
    <property type="entry name" value="HhH1"/>
    <property type="match status" value="3"/>
</dbReference>
<dbReference type="CDD" id="cd07436">
    <property type="entry name" value="PHP_PolX"/>
    <property type="match status" value="1"/>
</dbReference>
<dbReference type="InterPro" id="IPR050243">
    <property type="entry name" value="PHP_phosphatase"/>
</dbReference>
<dbReference type="InterPro" id="IPR003583">
    <property type="entry name" value="Hlx-hairpin-Hlx_DNA-bd_motif"/>
</dbReference>
<evidence type="ECO:0000256" key="5">
    <source>
        <dbReference type="ARBA" id="ARBA00020020"/>
    </source>
</evidence>
<dbReference type="GO" id="GO:0008270">
    <property type="term" value="F:zinc ion binding"/>
    <property type="evidence" value="ECO:0007669"/>
    <property type="project" value="TreeGrafter"/>
</dbReference>
<name>A0A1W1CUL4_9ZZZZ</name>
<reference evidence="25" key="1">
    <citation type="submission" date="2016-10" db="EMBL/GenBank/DDBJ databases">
        <authorList>
            <person name="de Groot N.N."/>
        </authorList>
    </citation>
    <scope>NUCLEOTIDE SEQUENCE</scope>
</reference>
<dbReference type="Gene3D" id="3.20.20.140">
    <property type="entry name" value="Metal-dependent hydrolases"/>
    <property type="match status" value="1"/>
</dbReference>
<sequence>MVVSNAEIASIFTQLADLLEIRGEDPFRTRAYRNAARTIGNLGKDLSKMVQEGEDISKLPTIGERIAAKIKEIVETGRLAKLEYLKHDFPPHLLDILTVEGIGPKRAKILYQELHIDSLDALKQAAESHRISKLKGFSTGLEQKILHATLLAKKEGKRFLYAVIEPHALALEHYLKAYKGAEQVTVAGSFRRRKETVGDLDVLTTSKDPAKLIDYFVAYPAVKEIVSHGDTRSTVILKNDLQVDLRCVKEESYGAALHYFTGSKSHNIAIRIMAKEQGMKVNEYGLFKDGKKIAGATETEMYEGVGLRYIEPELRESRGEHTAARQNRLPKLIEEDQMRGDLHMHTHYSDGHNSIKEMALAAKKRGYEYIAITDHSKHMSIVHGMDEKRAREQMEEIDRINEELKGITLLKSIEADILEDGSLALPDSVLGEMDFVVAAVHDHFGLTQKIQTKRILRALENPYVKILAHPTGRLIGEREPYKINMKQLYKGIMDNGCFLEINAQPKRLDLNDIYAKRAKEAGVRFAISTDAHNAASLDYMRYGVYQARRGWLERKDVINTLSLSALKKVLD</sequence>
<dbReference type="EC" id="2.7.7.7" evidence="3"/>
<evidence type="ECO:0000256" key="1">
    <source>
        <dbReference type="ARBA" id="ARBA00001946"/>
    </source>
</evidence>
<feature type="domain" description="DNA-directed DNA polymerase X" evidence="24">
    <location>
        <begin position="3"/>
        <end position="316"/>
    </location>
</feature>
<keyword evidence="15" id="KW-0234">DNA repair</keyword>
<evidence type="ECO:0000256" key="19">
    <source>
        <dbReference type="ARBA" id="ARBA00044678"/>
    </source>
</evidence>
<evidence type="ECO:0000256" key="7">
    <source>
        <dbReference type="ARBA" id="ARBA00022634"/>
    </source>
</evidence>
<dbReference type="EC" id="4.2.99.18" evidence="4"/>
<organism evidence="25">
    <name type="scientific">hydrothermal vent metagenome</name>
    <dbReference type="NCBI Taxonomy" id="652676"/>
    <lineage>
        <taxon>unclassified sequences</taxon>
        <taxon>metagenomes</taxon>
        <taxon>ecological metagenomes</taxon>
    </lineage>
</organism>
<gene>
    <name evidence="25" type="ORF">MNB_SV-10-1092</name>
</gene>
<dbReference type="InterPro" id="IPR002054">
    <property type="entry name" value="DNA-dir_DNA_pol_X"/>
</dbReference>
<dbReference type="GO" id="GO:0003677">
    <property type="term" value="F:DNA binding"/>
    <property type="evidence" value="ECO:0007669"/>
    <property type="project" value="InterPro"/>
</dbReference>
<comment type="catalytic activity">
    <reaction evidence="21">
        <text>DNA(n) + a 2'-deoxyribonucleoside 5'-triphosphate = DNA(n+1) + diphosphate</text>
        <dbReference type="Rhea" id="RHEA:22508"/>
        <dbReference type="Rhea" id="RHEA-COMP:17339"/>
        <dbReference type="Rhea" id="RHEA-COMP:17340"/>
        <dbReference type="ChEBI" id="CHEBI:33019"/>
        <dbReference type="ChEBI" id="CHEBI:61560"/>
        <dbReference type="ChEBI" id="CHEBI:173112"/>
        <dbReference type="EC" id="2.7.7.7"/>
    </reaction>
</comment>
<dbReference type="GO" id="GO:0006281">
    <property type="term" value="P:DNA repair"/>
    <property type="evidence" value="ECO:0007669"/>
    <property type="project" value="UniProtKB-KW"/>
</dbReference>
<dbReference type="PIRSF" id="PIRSF005047">
    <property type="entry name" value="UCP005047_YshC"/>
    <property type="match status" value="1"/>
</dbReference>
<dbReference type="InterPro" id="IPR016195">
    <property type="entry name" value="Pol/histidinol_Pase-like"/>
</dbReference>